<dbReference type="Proteomes" id="UP000198427">
    <property type="component" value="Unassembled WGS sequence"/>
</dbReference>
<proteinExistence type="predicted"/>
<dbReference type="EMBL" id="FZNZ01000007">
    <property type="protein sequence ID" value="SNR72705.1"/>
    <property type="molecule type" value="Genomic_DNA"/>
</dbReference>
<sequence>MPNTTSSLTCNGQRYTGDYLMKVGLMVLSANEGSSRVLELTAE</sequence>
<reference evidence="1 2" key="1">
    <citation type="submission" date="2017-06" db="EMBL/GenBank/DDBJ databases">
        <authorList>
            <person name="Varghese N."/>
            <person name="Submissions S."/>
        </authorList>
    </citation>
    <scope>NUCLEOTIDE SEQUENCE [LARGE SCALE GENOMIC DNA]</scope>
    <source>
        <strain evidence="1 2">DSM 26989</strain>
    </source>
</reference>
<comment type="caution">
    <text evidence="1">The sequence shown here is derived from an EMBL/GenBank/DDBJ whole genome shotgun (WGS) entry which is preliminary data.</text>
</comment>
<accession>A0AA94ISS1</accession>
<dbReference type="AlphaFoldDB" id="A0AA94ISS1"/>
<organism evidence="1 2">
    <name type="scientific">Prevotella jejuni</name>
    <dbReference type="NCBI Taxonomy" id="1177574"/>
    <lineage>
        <taxon>Bacteria</taxon>
        <taxon>Pseudomonadati</taxon>
        <taxon>Bacteroidota</taxon>
        <taxon>Bacteroidia</taxon>
        <taxon>Bacteroidales</taxon>
        <taxon>Prevotellaceae</taxon>
        <taxon>Prevotella</taxon>
    </lineage>
</organism>
<protein>
    <submittedName>
        <fullName evidence="1">Uncharacterized protein</fullName>
    </submittedName>
</protein>
<name>A0AA94ISS1_9BACT</name>
<evidence type="ECO:0000313" key="1">
    <source>
        <dbReference type="EMBL" id="SNR72705.1"/>
    </source>
</evidence>
<gene>
    <name evidence="1" type="ORF">SAMN06265364_10732</name>
</gene>
<evidence type="ECO:0000313" key="2">
    <source>
        <dbReference type="Proteomes" id="UP000198427"/>
    </source>
</evidence>
<keyword evidence="2" id="KW-1185">Reference proteome</keyword>